<evidence type="ECO:0000259" key="2">
    <source>
        <dbReference type="PROSITE" id="PS50943"/>
    </source>
</evidence>
<proteinExistence type="predicted"/>
<keyword evidence="4" id="KW-1185">Reference proteome</keyword>
<accession>A0ABN6PDX7</accession>
<dbReference type="InterPro" id="IPR010982">
    <property type="entry name" value="Lambda_DNA-bd_dom_sf"/>
</dbReference>
<keyword evidence="1" id="KW-0238">DNA-binding</keyword>
<organism evidence="3 4">
    <name type="scientific">Methanothermobacter tenebrarum</name>
    <dbReference type="NCBI Taxonomy" id="680118"/>
    <lineage>
        <taxon>Archaea</taxon>
        <taxon>Methanobacteriati</taxon>
        <taxon>Methanobacteriota</taxon>
        <taxon>Methanomada group</taxon>
        <taxon>Methanobacteria</taxon>
        <taxon>Methanobacteriales</taxon>
        <taxon>Methanobacteriaceae</taxon>
        <taxon>Methanothermobacter</taxon>
    </lineage>
</organism>
<feature type="domain" description="HTH cro/C1-type" evidence="2">
    <location>
        <begin position="12"/>
        <end position="66"/>
    </location>
</feature>
<dbReference type="InterPro" id="IPR011051">
    <property type="entry name" value="RmlC_Cupin_sf"/>
</dbReference>
<dbReference type="Proteomes" id="UP000831817">
    <property type="component" value="Chromosome"/>
</dbReference>
<dbReference type="InterPro" id="IPR013096">
    <property type="entry name" value="Cupin_2"/>
</dbReference>
<dbReference type="CDD" id="cd00093">
    <property type="entry name" value="HTH_XRE"/>
    <property type="match status" value="1"/>
</dbReference>
<dbReference type="SUPFAM" id="SSF51182">
    <property type="entry name" value="RmlC-like cupins"/>
    <property type="match status" value="1"/>
</dbReference>
<dbReference type="Gene3D" id="2.60.120.10">
    <property type="entry name" value="Jelly Rolls"/>
    <property type="match status" value="1"/>
</dbReference>
<evidence type="ECO:0000313" key="4">
    <source>
        <dbReference type="Proteomes" id="UP000831817"/>
    </source>
</evidence>
<dbReference type="Pfam" id="PF07883">
    <property type="entry name" value="Cupin_2"/>
    <property type="match status" value="1"/>
</dbReference>
<dbReference type="SUPFAM" id="SSF47413">
    <property type="entry name" value="lambda repressor-like DNA-binding domains"/>
    <property type="match status" value="1"/>
</dbReference>
<dbReference type="SMART" id="SM00530">
    <property type="entry name" value="HTH_XRE"/>
    <property type="match status" value="1"/>
</dbReference>
<dbReference type="PANTHER" id="PTHR46797">
    <property type="entry name" value="HTH-TYPE TRANSCRIPTIONAL REGULATOR"/>
    <property type="match status" value="1"/>
</dbReference>
<evidence type="ECO:0000313" key="3">
    <source>
        <dbReference type="EMBL" id="BDH79673.1"/>
    </source>
</evidence>
<dbReference type="Gene3D" id="1.10.260.40">
    <property type="entry name" value="lambda repressor-like DNA-binding domains"/>
    <property type="match status" value="1"/>
</dbReference>
<dbReference type="InterPro" id="IPR014710">
    <property type="entry name" value="RmlC-like_jellyroll"/>
</dbReference>
<dbReference type="CDD" id="cd02209">
    <property type="entry name" value="cupin_XRE_C"/>
    <property type="match status" value="1"/>
</dbReference>
<dbReference type="InterPro" id="IPR001387">
    <property type="entry name" value="Cro/C1-type_HTH"/>
</dbReference>
<dbReference type="RefSeq" id="WP_248564013.1">
    <property type="nucleotide sequence ID" value="NZ_AP025698.1"/>
</dbReference>
<evidence type="ECO:0000256" key="1">
    <source>
        <dbReference type="ARBA" id="ARBA00023125"/>
    </source>
</evidence>
<dbReference type="EMBL" id="AP025698">
    <property type="protein sequence ID" value="BDH79673.1"/>
    <property type="molecule type" value="Genomic_DNA"/>
</dbReference>
<dbReference type="PROSITE" id="PS50943">
    <property type="entry name" value="HTH_CROC1"/>
    <property type="match status" value="1"/>
</dbReference>
<dbReference type="GeneID" id="71965574"/>
<name>A0ABN6PDX7_9EURY</name>
<sequence>MKEKTKEIGARIKELRELSNITIEEMADHLGVPKETYEKYETGEEDIPASILFEVAHKLGVDMGLLLTGEEARMHIFTVTRKGKGVKVERRKQYKYESLAEKFIHKKAEPFIVTVEPREDKPEMNSHPGQEFNYILEGSIRFYIHDNEIILNEGDSIFFDSSYPHAMEALHGKRARFLAIIM</sequence>
<dbReference type="PANTHER" id="PTHR46797:SF19">
    <property type="entry name" value="BLL2473 PROTEIN"/>
    <property type="match status" value="1"/>
</dbReference>
<dbReference type="Pfam" id="PF01381">
    <property type="entry name" value="HTH_3"/>
    <property type="match status" value="1"/>
</dbReference>
<reference evidence="3 4" key="1">
    <citation type="submission" date="2022-04" db="EMBL/GenBank/DDBJ databases">
        <title>Complete genome of Methanothermobacter tenebrarum strain RMAS.</title>
        <authorList>
            <person name="Nakamura K."/>
            <person name="Oshima K."/>
            <person name="Hattori M."/>
            <person name="Kamagata Y."/>
            <person name="Takamizawa K."/>
        </authorList>
    </citation>
    <scope>NUCLEOTIDE SEQUENCE [LARGE SCALE GENOMIC DNA]</scope>
    <source>
        <strain evidence="3 4">RMAS</strain>
    </source>
</reference>
<dbReference type="InterPro" id="IPR050807">
    <property type="entry name" value="TransReg_Diox_bact_type"/>
</dbReference>
<gene>
    <name evidence="3" type="ORF">MTTB_10520</name>
</gene>
<protein>
    <submittedName>
        <fullName evidence="3">Transcriptional regulator</fullName>
    </submittedName>
</protein>